<reference evidence="1 2" key="1">
    <citation type="journal article" date="2015" name="Int. J. Syst. Evol. Microbiol.">
        <title>Mariniphaga sediminis sp. nov., isolated from coastal sediment.</title>
        <authorList>
            <person name="Wang F.Q."/>
            <person name="Shen Q.Y."/>
            <person name="Chen G.J."/>
            <person name="Du Z.J."/>
        </authorList>
    </citation>
    <scope>NUCLEOTIDE SEQUENCE [LARGE SCALE GENOMIC DNA]</scope>
    <source>
        <strain evidence="1 2">SY21</strain>
    </source>
</reference>
<dbReference type="AlphaFoldDB" id="A0A399CXR5"/>
<dbReference type="Proteomes" id="UP000266441">
    <property type="component" value="Unassembled WGS sequence"/>
</dbReference>
<gene>
    <name evidence="1" type="ORF">D1164_13975</name>
</gene>
<dbReference type="EMBL" id="QWET01000010">
    <property type="protein sequence ID" value="RIH64464.1"/>
    <property type="molecule type" value="Genomic_DNA"/>
</dbReference>
<proteinExistence type="predicted"/>
<dbReference type="Gene3D" id="3.40.50.720">
    <property type="entry name" value="NAD(P)-binding Rossmann-like Domain"/>
    <property type="match status" value="1"/>
</dbReference>
<comment type="caution">
    <text evidence="1">The sequence shown here is derived from an EMBL/GenBank/DDBJ whole genome shotgun (WGS) entry which is preliminary data.</text>
</comment>
<sequence length="209" mass="23365">MQIIDAQKDLYITGEPIFTIKEGRQLADAADDKNRIVQCDLSLRSNPSVLAAKTYIDGGKLGQGVHIKIYSLQKNADNLSNTSCSLDLARFSHRKPRASELCLWLPVRIRGKRRITSTGCHVKFKNFTIKCESGSACQYMLTSPASVKEENQILQWLLQAERIEIYGLEGLLHMDPFSRSWQVQGNAGKVQASMTGVPENALHIQNFIS</sequence>
<protein>
    <submittedName>
        <fullName evidence="1">Uncharacterized protein</fullName>
    </submittedName>
</protein>
<keyword evidence="2" id="KW-1185">Reference proteome</keyword>
<dbReference type="RefSeq" id="WP_119350623.1">
    <property type="nucleotide sequence ID" value="NZ_QWET01000010.1"/>
</dbReference>
<evidence type="ECO:0000313" key="2">
    <source>
        <dbReference type="Proteomes" id="UP000266441"/>
    </source>
</evidence>
<dbReference type="Gene3D" id="3.30.360.10">
    <property type="entry name" value="Dihydrodipicolinate Reductase, domain 2"/>
    <property type="match status" value="1"/>
</dbReference>
<dbReference type="SUPFAM" id="SSF51735">
    <property type="entry name" value="NAD(P)-binding Rossmann-fold domains"/>
    <property type="match status" value="1"/>
</dbReference>
<name>A0A399CXR5_9BACT</name>
<evidence type="ECO:0000313" key="1">
    <source>
        <dbReference type="EMBL" id="RIH64464.1"/>
    </source>
</evidence>
<accession>A0A399CXR5</accession>
<dbReference type="InterPro" id="IPR036291">
    <property type="entry name" value="NAD(P)-bd_dom_sf"/>
</dbReference>
<organism evidence="1 2">
    <name type="scientific">Mariniphaga sediminis</name>
    <dbReference type="NCBI Taxonomy" id="1628158"/>
    <lineage>
        <taxon>Bacteria</taxon>
        <taxon>Pseudomonadati</taxon>
        <taxon>Bacteroidota</taxon>
        <taxon>Bacteroidia</taxon>
        <taxon>Marinilabiliales</taxon>
        <taxon>Prolixibacteraceae</taxon>
        <taxon>Mariniphaga</taxon>
    </lineage>
</organism>